<accession>A0A6J3LTG3</accession>
<feature type="compositionally biased region" description="Basic residues" evidence="1">
    <location>
        <begin position="187"/>
        <end position="201"/>
    </location>
</feature>
<organism evidence="3">
    <name type="scientific">Dissoconium aciculare CBS 342.82</name>
    <dbReference type="NCBI Taxonomy" id="1314786"/>
    <lineage>
        <taxon>Eukaryota</taxon>
        <taxon>Fungi</taxon>
        <taxon>Dikarya</taxon>
        <taxon>Ascomycota</taxon>
        <taxon>Pezizomycotina</taxon>
        <taxon>Dothideomycetes</taxon>
        <taxon>Dothideomycetidae</taxon>
        <taxon>Mycosphaerellales</taxon>
        <taxon>Dissoconiaceae</taxon>
        <taxon>Dissoconium</taxon>
    </lineage>
</organism>
<sequence length="219" mass="24752">MNFAAPPRPDIVANCAVCGAPESADCGHEDNRVEIALNQAMQQWRGYRAIREWCLEHTRAQVLRTYEHLRTLRLEAHHAAMISSSPYYSLYVQYNGKPPLTPAQIHMVQEHMRRADAQLQAGIDADWRTACKQYPTIFEYYFNLVDVALPANDDPIVADPRFGGHSASPGGAVIMMRDYDRDDDHHSHHHRSSGKKERRRGVSPSLPPVPLAPGGSYRR</sequence>
<dbReference type="AlphaFoldDB" id="A0A6J3LTG3"/>
<evidence type="ECO:0000313" key="2">
    <source>
        <dbReference type="Proteomes" id="UP000504637"/>
    </source>
</evidence>
<name>A0A6J3LTG3_9PEZI</name>
<evidence type="ECO:0000313" key="3">
    <source>
        <dbReference type="RefSeq" id="XP_033455605.1"/>
    </source>
</evidence>
<evidence type="ECO:0000256" key="1">
    <source>
        <dbReference type="SAM" id="MobiDB-lite"/>
    </source>
</evidence>
<dbReference type="Proteomes" id="UP000504637">
    <property type="component" value="Unplaced"/>
</dbReference>
<reference evidence="3" key="3">
    <citation type="submission" date="2025-08" db="UniProtKB">
        <authorList>
            <consortium name="RefSeq"/>
        </authorList>
    </citation>
    <scope>IDENTIFICATION</scope>
    <source>
        <strain evidence="3">CBS 342.82</strain>
    </source>
</reference>
<keyword evidence="2" id="KW-1185">Reference proteome</keyword>
<reference evidence="3" key="1">
    <citation type="submission" date="2020-01" db="EMBL/GenBank/DDBJ databases">
        <authorList>
            <consortium name="DOE Joint Genome Institute"/>
            <person name="Haridas S."/>
            <person name="Albert R."/>
            <person name="Binder M."/>
            <person name="Bloem J."/>
            <person name="Labutti K."/>
            <person name="Salamov A."/>
            <person name="Andreopoulos B."/>
            <person name="Baker S.E."/>
            <person name="Barry K."/>
            <person name="Bills G."/>
            <person name="Bluhm B.H."/>
            <person name="Cannon C."/>
            <person name="Castanera R."/>
            <person name="Culley D.E."/>
            <person name="Daum C."/>
            <person name="Ezra D."/>
            <person name="Gonzalez J.B."/>
            <person name="Henrissat B."/>
            <person name="Kuo A."/>
            <person name="Liang C."/>
            <person name="Lipzen A."/>
            <person name="Lutzoni F."/>
            <person name="Magnuson J."/>
            <person name="Mondo S."/>
            <person name="Nolan M."/>
            <person name="Ohm R."/>
            <person name="Pangilinan J."/>
            <person name="Park H.-J."/>
            <person name="Ramirez L."/>
            <person name="Alfaro M."/>
            <person name="Sun H."/>
            <person name="Tritt A."/>
            <person name="Yoshinaga Y."/>
            <person name="Zwiers L.-H."/>
            <person name="Turgeon B.G."/>
            <person name="Goodwin S.B."/>
            <person name="Spatafora J.W."/>
            <person name="Crous P.W."/>
            <person name="Grigoriev I.V."/>
        </authorList>
    </citation>
    <scope>NUCLEOTIDE SEQUENCE</scope>
    <source>
        <strain evidence="3">CBS 342.82</strain>
    </source>
</reference>
<feature type="region of interest" description="Disordered" evidence="1">
    <location>
        <begin position="182"/>
        <end position="219"/>
    </location>
</feature>
<proteinExistence type="predicted"/>
<reference evidence="3" key="2">
    <citation type="submission" date="2020-04" db="EMBL/GenBank/DDBJ databases">
        <authorList>
            <consortium name="NCBI Genome Project"/>
        </authorList>
    </citation>
    <scope>NUCLEOTIDE SEQUENCE</scope>
    <source>
        <strain evidence="3">CBS 342.82</strain>
    </source>
</reference>
<dbReference type="GeneID" id="54359781"/>
<protein>
    <submittedName>
        <fullName evidence="3">Uncharacterized protein</fullName>
    </submittedName>
</protein>
<dbReference type="RefSeq" id="XP_033455605.1">
    <property type="nucleotide sequence ID" value="XM_033601981.1"/>
</dbReference>
<gene>
    <name evidence="3" type="ORF">K489DRAFT_327327</name>
</gene>
<dbReference type="OrthoDB" id="5409477at2759"/>